<sequence>MHAHTQHLYNQQYTPGGAARGMWSNLFDQLEQQATFGADTTGLANDIAGLVLYNQVNMKNNILGAIPEVDRTGEEQISPGDTPAKTFRSIFNPPSISGVSGGGSVPTAVTADVRKVAADVRISSMAIESDLIVDIESRLGHDTVGLDELTEIMRDYMTRSVERDALARTVNASGGTAGDTPQYSNDDLLLTIDRAIASEDEETNGVDANGDAFSDGDLDVYDIDRSATGAGGDNEANWADAYVDHNSGTLRQLTSDRINTFIDNYVQNGSAERGNFFLVTGYNTARVMSDLRESQFRADALRQATREDVNDAESRLGANFNAQISHWDGHPIIVAETVPSDSLERIYAMDPSLAQTGEDGDEPKPKISLENYRAPDVWRAGADAPVNPLATGEFKNEALFAMYHELVVRDFSAMGKLRDVEA</sequence>
<dbReference type="EMBL" id="BMOU01000008">
    <property type="protein sequence ID" value="GGO03531.1"/>
    <property type="molecule type" value="Genomic_DNA"/>
</dbReference>
<dbReference type="AlphaFoldDB" id="A0A830GUV6"/>
<dbReference type="Proteomes" id="UP000605784">
    <property type="component" value="Unassembled WGS sequence"/>
</dbReference>
<evidence type="ECO:0008006" key="3">
    <source>
        <dbReference type="Google" id="ProtNLM"/>
    </source>
</evidence>
<keyword evidence="2" id="KW-1185">Reference proteome</keyword>
<name>A0A830GUV6_9EURY</name>
<evidence type="ECO:0000313" key="2">
    <source>
        <dbReference type="Proteomes" id="UP000605784"/>
    </source>
</evidence>
<proteinExistence type="predicted"/>
<accession>A0A830GUV6</accession>
<evidence type="ECO:0000313" key="1">
    <source>
        <dbReference type="EMBL" id="GGO03531.1"/>
    </source>
</evidence>
<comment type="caution">
    <text evidence="1">The sequence shown here is derived from an EMBL/GenBank/DDBJ whole genome shotgun (WGS) entry which is preliminary data.</text>
</comment>
<reference evidence="1" key="2">
    <citation type="submission" date="2020-09" db="EMBL/GenBank/DDBJ databases">
        <authorList>
            <person name="Sun Q."/>
            <person name="Ohkuma M."/>
        </authorList>
    </citation>
    <scope>NUCLEOTIDE SEQUENCE</scope>
    <source>
        <strain evidence="1">JCM 17820</strain>
    </source>
</reference>
<organism evidence="1 2">
    <name type="scientific">Haloarcula pellucida</name>
    <dbReference type="NCBI Taxonomy" id="1427151"/>
    <lineage>
        <taxon>Archaea</taxon>
        <taxon>Methanobacteriati</taxon>
        <taxon>Methanobacteriota</taxon>
        <taxon>Stenosarchaea group</taxon>
        <taxon>Halobacteria</taxon>
        <taxon>Halobacteriales</taxon>
        <taxon>Haloarculaceae</taxon>
        <taxon>Haloarcula</taxon>
    </lineage>
</organism>
<dbReference type="RefSeq" id="WP_189002025.1">
    <property type="nucleotide sequence ID" value="NZ_BMOU01000008.1"/>
</dbReference>
<protein>
    <recommendedName>
        <fullName evidence="3">Major capsid protein</fullName>
    </recommendedName>
</protein>
<gene>
    <name evidence="1" type="ORF">GCM10009030_39280</name>
</gene>
<reference evidence="1" key="1">
    <citation type="journal article" date="2014" name="Int. J. Syst. Evol. Microbiol.">
        <title>Complete genome sequence of Corynebacterium casei LMG S-19264T (=DSM 44701T), isolated from a smear-ripened cheese.</title>
        <authorList>
            <consortium name="US DOE Joint Genome Institute (JGI-PGF)"/>
            <person name="Walter F."/>
            <person name="Albersmeier A."/>
            <person name="Kalinowski J."/>
            <person name="Ruckert C."/>
        </authorList>
    </citation>
    <scope>NUCLEOTIDE SEQUENCE</scope>
    <source>
        <strain evidence="1">JCM 17820</strain>
    </source>
</reference>